<keyword evidence="6" id="KW-0694">RNA-binding</keyword>
<evidence type="ECO:0000256" key="3">
    <source>
        <dbReference type="ARBA" id="ARBA00022722"/>
    </source>
</evidence>
<dbReference type="AlphaFoldDB" id="A0A2U1CI44"/>
<name>A0A2U1CI44_9BURK</name>
<organism evidence="8 9">
    <name type="scientific">Pusillimonas noertemannii</name>
    <dbReference type="NCBI Taxonomy" id="305977"/>
    <lineage>
        <taxon>Bacteria</taxon>
        <taxon>Pseudomonadati</taxon>
        <taxon>Pseudomonadota</taxon>
        <taxon>Betaproteobacteria</taxon>
        <taxon>Burkholderiales</taxon>
        <taxon>Alcaligenaceae</taxon>
        <taxon>Pusillimonas</taxon>
    </lineage>
</organism>
<keyword evidence="9" id="KW-1185">Reference proteome</keyword>
<keyword evidence="7" id="KW-0346">Stress response</keyword>
<evidence type="ECO:0000256" key="5">
    <source>
        <dbReference type="ARBA" id="ARBA00022801"/>
    </source>
</evidence>
<dbReference type="Gene3D" id="3.30.920.30">
    <property type="entry name" value="Hypothetical protein"/>
    <property type="match status" value="1"/>
</dbReference>
<evidence type="ECO:0000256" key="2">
    <source>
        <dbReference type="ARBA" id="ARBA00022649"/>
    </source>
</evidence>
<dbReference type="GO" id="GO:0016787">
    <property type="term" value="F:hydrolase activity"/>
    <property type="evidence" value="ECO:0007669"/>
    <property type="project" value="UniProtKB-KW"/>
</dbReference>
<protein>
    <submittedName>
        <fullName evidence="8">Putative RNA binding protein YcfA (HicA-like mRNA interferase family)</fullName>
    </submittedName>
</protein>
<comment type="caution">
    <text evidence="8">The sequence shown here is derived from an EMBL/GenBank/DDBJ whole genome shotgun (WGS) entry which is preliminary data.</text>
</comment>
<evidence type="ECO:0000256" key="7">
    <source>
        <dbReference type="ARBA" id="ARBA00023016"/>
    </source>
</evidence>
<proteinExistence type="inferred from homology"/>
<keyword evidence="2" id="KW-1277">Toxin-antitoxin system</keyword>
<evidence type="ECO:0000256" key="1">
    <source>
        <dbReference type="ARBA" id="ARBA00006620"/>
    </source>
</evidence>
<dbReference type="InterPro" id="IPR012933">
    <property type="entry name" value="HicA_mRNA_interferase"/>
</dbReference>
<dbReference type="EMBL" id="QEKO01000008">
    <property type="protein sequence ID" value="PVY60563.1"/>
    <property type="molecule type" value="Genomic_DNA"/>
</dbReference>
<keyword evidence="4" id="KW-0255">Endonuclease</keyword>
<gene>
    <name evidence="8" type="ORF">C7440_3600</name>
</gene>
<dbReference type="PANTHER" id="PTHR34873">
    <property type="entry name" value="SSR1766 PROTEIN"/>
    <property type="match status" value="1"/>
</dbReference>
<reference evidence="8 9" key="1">
    <citation type="submission" date="2018-04" db="EMBL/GenBank/DDBJ databases">
        <title>Genomic Encyclopedia of Type Strains, Phase IV (KMG-IV): sequencing the most valuable type-strain genomes for metagenomic binning, comparative biology and taxonomic classification.</title>
        <authorList>
            <person name="Goeker M."/>
        </authorList>
    </citation>
    <scope>NUCLEOTIDE SEQUENCE [LARGE SCALE GENOMIC DNA]</scope>
    <source>
        <strain evidence="8 9">DSM 10065</strain>
    </source>
</reference>
<keyword evidence="3" id="KW-0540">Nuclease</keyword>
<dbReference type="Proteomes" id="UP000246145">
    <property type="component" value="Unassembled WGS sequence"/>
</dbReference>
<evidence type="ECO:0000313" key="9">
    <source>
        <dbReference type="Proteomes" id="UP000246145"/>
    </source>
</evidence>
<evidence type="ECO:0000256" key="6">
    <source>
        <dbReference type="ARBA" id="ARBA00022884"/>
    </source>
</evidence>
<sequence length="76" mass="8516">MAPCSPILLLCVLYTLMNSKELIRQLEQAGWQLRNVKGSHHVFCHPTRPGHISVPHPKKDLGIGLLNKLLRQAGIK</sequence>
<evidence type="ECO:0000256" key="4">
    <source>
        <dbReference type="ARBA" id="ARBA00022759"/>
    </source>
</evidence>
<accession>A0A2U1CI44</accession>
<dbReference type="InterPro" id="IPR038570">
    <property type="entry name" value="HicA_sf"/>
</dbReference>
<dbReference type="GO" id="GO:0003729">
    <property type="term" value="F:mRNA binding"/>
    <property type="evidence" value="ECO:0007669"/>
    <property type="project" value="InterPro"/>
</dbReference>
<comment type="similarity">
    <text evidence="1">Belongs to the HicA mRNA interferase family.</text>
</comment>
<dbReference type="SUPFAM" id="SSF54786">
    <property type="entry name" value="YcfA/nrd intein domain"/>
    <property type="match status" value="1"/>
</dbReference>
<keyword evidence="5" id="KW-0378">Hydrolase</keyword>
<dbReference type="PANTHER" id="PTHR34873:SF3">
    <property type="entry name" value="ADDICTION MODULE TOXIN, HICA FAMILY"/>
    <property type="match status" value="1"/>
</dbReference>
<dbReference type="Pfam" id="PF07927">
    <property type="entry name" value="HicA_toxin"/>
    <property type="match status" value="1"/>
</dbReference>
<evidence type="ECO:0000313" key="8">
    <source>
        <dbReference type="EMBL" id="PVY60563.1"/>
    </source>
</evidence>
<dbReference type="GO" id="GO:0004519">
    <property type="term" value="F:endonuclease activity"/>
    <property type="evidence" value="ECO:0007669"/>
    <property type="project" value="UniProtKB-KW"/>
</dbReference>